<dbReference type="FunFam" id="3.30.200.20:FF:000003">
    <property type="entry name" value="Non-specific serine/threonine protein kinase"/>
    <property type="match status" value="1"/>
</dbReference>
<dbReference type="GO" id="GO:0046872">
    <property type="term" value="F:metal ion binding"/>
    <property type="evidence" value="ECO:0007669"/>
    <property type="project" value="UniProtKB-KW"/>
</dbReference>
<evidence type="ECO:0000256" key="8">
    <source>
        <dbReference type="ARBA" id="ARBA00022723"/>
    </source>
</evidence>
<dbReference type="GO" id="GO:0035556">
    <property type="term" value="P:intracellular signal transduction"/>
    <property type="evidence" value="ECO:0007669"/>
    <property type="project" value="TreeGrafter"/>
</dbReference>
<dbReference type="InterPro" id="IPR000719">
    <property type="entry name" value="Prot_kinase_dom"/>
</dbReference>
<accession>A0A914UYD5</accession>
<organism evidence="18 19">
    <name type="scientific">Plectus sambesii</name>
    <dbReference type="NCBI Taxonomy" id="2011161"/>
    <lineage>
        <taxon>Eukaryota</taxon>
        <taxon>Metazoa</taxon>
        <taxon>Ecdysozoa</taxon>
        <taxon>Nematoda</taxon>
        <taxon>Chromadorea</taxon>
        <taxon>Plectida</taxon>
        <taxon>Plectina</taxon>
        <taxon>Plectoidea</taxon>
        <taxon>Plectidae</taxon>
        <taxon>Plectus</taxon>
    </lineage>
</organism>
<keyword evidence="7" id="KW-0808">Transferase</keyword>
<keyword evidence="9 15" id="KW-0547">Nucleotide-binding</keyword>
<evidence type="ECO:0000256" key="11">
    <source>
        <dbReference type="ARBA" id="ARBA00022840"/>
    </source>
</evidence>
<dbReference type="InterPro" id="IPR011009">
    <property type="entry name" value="Kinase-like_dom_sf"/>
</dbReference>
<comment type="subcellular location">
    <subcellularLocation>
        <location evidence="2">Cytoplasm</location>
    </subcellularLocation>
</comment>
<dbReference type="InterPro" id="IPR034672">
    <property type="entry name" value="SIK"/>
</dbReference>
<evidence type="ECO:0000259" key="17">
    <source>
        <dbReference type="PROSITE" id="PS50011"/>
    </source>
</evidence>
<dbReference type="Proteomes" id="UP000887566">
    <property type="component" value="Unplaced"/>
</dbReference>
<dbReference type="PANTHER" id="PTHR24346:SF74">
    <property type="entry name" value="PROTEIN KINASE DOMAIN-CONTAINING PROTEIN"/>
    <property type="match status" value="1"/>
</dbReference>
<feature type="region of interest" description="Disordered" evidence="16">
    <location>
        <begin position="1"/>
        <end position="35"/>
    </location>
</feature>
<reference evidence="19" key="1">
    <citation type="submission" date="2022-11" db="UniProtKB">
        <authorList>
            <consortium name="WormBaseParasite"/>
        </authorList>
    </citation>
    <scope>IDENTIFICATION</scope>
</reference>
<dbReference type="WBParaSite" id="PSAMB.scaffold1364size32511.g12715.t1">
    <property type="protein sequence ID" value="PSAMB.scaffold1364size32511.g12715.t1"/>
    <property type="gene ID" value="PSAMB.scaffold1364size32511.g12715"/>
</dbReference>
<dbReference type="FunFam" id="1.10.510.10:FF:000154">
    <property type="entry name" value="Serine/threonine-protein kinase SIK2"/>
    <property type="match status" value="1"/>
</dbReference>
<dbReference type="InterPro" id="IPR017441">
    <property type="entry name" value="Protein_kinase_ATP_BS"/>
</dbReference>
<dbReference type="PANTHER" id="PTHR24346">
    <property type="entry name" value="MAP/MICROTUBULE AFFINITY-REGULATING KINASE"/>
    <property type="match status" value="1"/>
</dbReference>
<dbReference type="PROSITE" id="PS00108">
    <property type="entry name" value="PROTEIN_KINASE_ST"/>
    <property type="match status" value="1"/>
</dbReference>
<evidence type="ECO:0000313" key="19">
    <source>
        <dbReference type="WBParaSite" id="PSAMB.scaffold1364size32511.g12715.t1"/>
    </source>
</evidence>
<evidence type="ECO:0000256" key="14">
    <source>
        <dbReference type="ARBA" id="ARBA00048679"/>
    </source>
</evidence>
<comment type="cofactor">
    <cofactor evidence="1">
        <name>Mg(2+)</name>
        <dbReference type="ChEBI" id="CHEBI:18420"/>
    </cofactor>
</comment>
<keyword evidence="18" id="KW-1185">Reference proteome</keyword>
<evidence type="ECO:0000256" key="16">
    <source>
        <dbReference type="SAM" id="MobiDB-lite"/>
    </source>
</evidence>
<evidence type="ECO:0000256" key="12">
    <source>
        <dbReference type="ARBA" id="ARBA00022842"/>
    </source>
</evidence>
<dbReference type="AlphaFoldDB" id="A0A914UYD5"/>
<keyword evidence="11 15" id="KW-0067">ATP-binding</keyword>
<evidence type="ECO:0000256" key="10">
    <source>
        <dbReference type="ARBA" id="ARBA00022777"/>
    </source>
</evidence>
<keyword evidence="10" id="KW-0418">Kinase</keyword>
<dbReference type="PROSITE" id="PS00107">
    <property type="entry name" value="PROTEIN_KINASE_ATP"/>
    <property type="match status" value="1"/>
</dbReference>
<keyword evidence="4" id="KW-0963">Cytoplasm</keyword>
<dbReference type="GO" id="GO:0050321">
    <property type="term" value="F:tau-protein kinase activity"/>
    <property type="evidence" value="ECO:0007669"/>
    <property type="project" value="TreeGrafter"/>
</dbReference>
<dbReference type="EC" id="2.7.11.1" evidence="3"/>
<dbReference type="GO" id="GO:0000226">
    <property type="term" value="P:microtubule cytoskeleton organization"/>
    <property type="evidence" value="ECO:0007669"/>
    <property type="project" value="TreeGrafter"/>
</dbReference>
<dbReference type="GO" id="GO:0005737">
    <property type="term" value="C:cytoplasm"/>
    <property type="evidence" value="ECO:0007669"/>
    <property type="project" value="UniProtKB-SubCell"/>
</dbReference>
<feature type="domain" description="Protein kinase" evidence="17">
    <location>
        <begin position="47"/>
        <end position="298"/>
    </location>
</feature>
<evidence type="ECO:0000256" key="9">
    <source>
        <dbReference type="ARBA" id="ARBA00022741"/>
    </source>
</evidence>
<evidence type="ECO:0000256" key="7">
    <source>
        <dbReference type="ARBA" id="ARBA00022679"/>
    </source>
</evidence>
<dbReference type="CDD" id="cd14071">
    <property type="entry name" value="STKc_SIK"/>
    <property type="match status" value="1"/>
</dbReference>
<protein>
    <recommendedName>
        <fullName evidence="3">non-specific serine/threonine protein kinase</fullName>
        <ecNumber evidence="3">2.7.11.1</ecNumber>
    </recommendedName>
</protein>
<dbReference type="Pfam" id="PF00069">
    <property type="entry name" value="Pkinase"/>
    <property type="match status" value="1"/>
</dbReference>
<evidence type="ECO:0000256" key="3">
    <source>
        <dbReference type="ARBA" id="ARBA00012513"/>
    </source>
</evidence>
<dbReference type="InterPro" id="IPR057380">
    <property type="entry name" value="UBA_SIK1/2/3"/>
</dbReference>
<feature type="compositionally biased region" description="Polar residues" evidence="16">
    <location>
        <begin position="542"/>
        <end position="554"/>
    </location>
</feature>
<feature type="compositionally biased region" description="Polar residues" evidence="16">
    <location>
        <begin position="23"/>
        <end position="35"/>
    </location>
</feature>
<evidence type="ECO:0000256" key="4">
    <source>
        <dbReference type="ARBA" id="ARBA00022490"/>
    </source>
</evidence>
<dbReference type="SMART" id="SM00220">
    <property type="entry name" value="S_TKc"/>
    <property type="match status" value="1"/>
</dbReference>
<feature type="binding site" evidence="15">
    <location>
        <position position="76"/>
    </location>
    <ligand>
        <name>ATP</name>
        <dbReference type="ChEBI" id="CHEBI:30616"/>
    </ligand>
</feature>
<evidence type="ECO:0000256" key="15">
    <source>
        <dbReference type="PROSITE-ProRule" id="PRU10141"/>
    </source>
</evidence>
<evidence type="ECO:0000256" key="5">
    <source>
        <dbReference type="ARBA" id="ARBA00022527"/>
    </source>
</evidence>
<evidence type="ECO:0000313" key="18">
    <source>
        <dbReference type="Proteomes" id="UP000887566"/>
    </source>
</evidence>
<feature type="region of interest" description="Disordered" evidence="16">
    <location>
        <begin position="764"/>
        <end position="786"/>
    </location>
</feature>
<dbReference type="Pfam" id="PF23312">
    <property type="entry name" value="UBA_SIK3"/>
    <property type="match status" value="1"/>
</dbReference>
<keyword evidence="12" id="KW-0460">Magnesium</keyword>
<evidence type="ECO:0000256" key="6">
    <source>
        <dbReference type="ARBA" id="ARBA00022553"/>
    </source>
</evidence>
<keyword evidence="6" id="KW-0597">Phosphoprotein</keyword>
<keyword evidence="8" id="KW-0479">Metal-binding</keyword>
<evidence type="ECO:0000256" key="1">
    <source>
        <dbReference type="ARBA" id="ARBA00001946"/>
    </source>
</evidence>
<proteinExistence type="predicted"/>
<name>A0A914UYD5_9BILA</name>
<evidence type="ECO:0000256" key="13">
    <source>
        <dbReference type="ARBA" id="ARBA00047899"/>
    </source>
</evidence>
<keyword evidence="5" id="KW-0723">Serine/threonine-protein kinase</keyword>
<sequence>MDGVPPDMTAATDSPGEGPTAAVTPNSGCQPTKATRTKSGLVKVGFYEVERTIGKGNYAVVKLGRHRVTKTEVAIKIIDKTRLDKDNLAKMYREIRVLKMLNHPHIVRLYQVMETKNMLYLVTEYASNGEIFDFIAKHHRLSEPEARIKFWQIISAIEYCHNLNIVHRDLKAENLLLDANLQIKIADFGFSNFYNKDETLNTFCGSPPYAAPEVFEGKRYTGPEIDVWSLGVVLYVLVCGTLPFEGQNLQLLRDRVLAGRFRIPYFMSSDCEQLIRRMLTLDPMKRYTVQQIKNHRWMQVDGCQNIIAAPSSPVAGADPAEPNEQILKLMQNLGIDSSRTRESLIKDSYDNFTAIYQLLLDRWRASTSGDPRGRRRQSADAARTRPLLQSLRGHATFQTTDCATSTTTASAAFVHADSPCSSTVADSGADVSSHFDHAPCLSRQSTVGTISSIDEGVEVDFAMVGSSRVPFSSSGEILSGESSIGSGSIASPFESFDSQIESDVMSSLSSCPPTSESSTTSTGATSFNTSVMVSMTPPSSSGAENNSPCASPQPTTFGDGWRASDNAMFDSVTAFPTGHTQLRKTRGMTDVYRQNDGIADLQMHRLRITGHHPYSPARPVHHLSPGLATPTSEKRFRGPGVPPLPKRISLPENLEFQPQKLLNLKQSMHVEKRLVDGEVLAGASGDQGGPGKSALLQKARLHQKRQLLTKQARILHRQQSYQIAQKHSVLPTVAVHGEEEEEEPELLQLPTGEAVYQQASCALPTPLSPIEDARSVEQDEDTMDTS</sequence>
<dbReference type="CDD" id="cd14338">
    <property type="entry name" value="UBA_SIK"/>
    <property type="match status" value="1"/>
</dbReference>
<dbReference type="InterPro" id="IPR008271">
    <property type="entry name" value="Ser/Thr_kinase_AS"/>
</dbReference>
<dbReference type="SUPFAM" id="SSF56112">
    <property type="entry name" value="Protein kinase-like (PK-like)"/>
    <property type="match status" value="1"/>
</dbReference>
<comment type="catalytic activity">
    <reaction evidence="14">
        <text>L-seryl-[protein] + ATP = O-phospho-L-seryl-[protein] + ADP + H(+)</text>
        <dbReference type="Rhea" id="RHEA:17989"/>
        <dbReference type="Rhea" id="RHEA-COMP:9863"/>
        <dbReference type="Rhea" id="RHEA-COMP:11604"/>
        <dbReference type="ChEBI" id="CHEBI:15378"/>
        <dbReference type="ChEBI" id="CHEBI:29999"/>
        <dbReference type="ChEBI" id="CHEBI:30616"/>
        <dbReference type="ChEBI" id="CHEBI:83421"/>
        <dbReference type="ChEBI" id="CHEBI:456216"/>
        <dbReference type="EC" id="2.7.11.1"/>
    </reaction>
</comment>
<comment type="catalytic activity">
    <reaction evidence="13">
        <text>L-threonyl-[protein] + ATP = O-phospho-L-threonyl-[protein] + ADP + H(+)</text>
        <dbReference type="Rhea" id="RHEA:46608"/>
        <dbReference type="Rhea" id="RHEA-COMP:11060"/>
        <dbReference type="Rhea" id="RHEA-COMP:11605"/>
        <dbReference type="ChEBI" id="CHEBI:15378"/>
        <dbReference type="ChEBI" id="CHEBI:30013"/>
        <dbReference type="ChEBI" id="CHEBI:30616"/>
        <dbReference type="ChEBI" id="CHEBI:61977"/>
        <dbReference type="ChEBI" id="CHEBI:456216"/>
        <dbReference type="EC" id="2.7.11.1"/>
    </reaction>
</comment>
<evidence type="ECO:0000256" key="2">
    <source>
        <dbReference type="ARBA" id="ARBA00004496"/>
    </source>
</evidence>
<feature type="compositionally biased region" description="Low complexity" evidence="16">
    <location>
        <begin position="506"/>
        <end position="541"/>
    </location>
</feature>
<dbReference type="Gene3D" id="1.10.510.10">
    <property type="entry name" value="Transferase(Phosphotransferase) domain 1"/>
    <property type="match status" value="1"/>
</dbReference>
<dbReference type="PROSITE" id="PS50011">
    <property type="entry name" value="PROTEIN_KINASE_DOM"/>
    <property type="match status" value="1"/>
</dbReference>
<dbReference type="GO" id="GO:0005524">
    <property type="term" value="F:ATP binding"/>
    <property type="evidence" value="ECO:0007669"/>
    <property type="project" value="UniProtKB-UniRule"/>
</dbReference>
<feature type="region of interest" description="Disordered" evidence="16">
    <location>
        <begin position="504"/>
        <end position="554"/>
    </location>
</feature>